<keyword evidence="8" id="KW-1185">Reference proteome</keyword>
<keyword evidence="4" id="KW-0812">Transmembrane</keyword>
<comment type="subcellular location">
    <subcellularLocation>
        <location evidence="1">Membrane</location>
        <topology evidence="1">Single-pass membrane protein</topology>
    </subcellularLocation>
</comment>
<dbReference type="AlphaFoldDB" id="A0A916XIA9"/>
<dbReference type="PANTHER" id="PTHR21461">
    <property type="entry name" value="GLYCOSYLTRANSFERASE FAMILY 92 PROTEIN"/>
    <property type="match status" value="1"/>
</dbReference>
<evidence type="ECO:0000256" key="6">
    <source>
        <dbReference type="ARBA" id="ARBA00023136"/>
    </source>
</evidence>
<reference evidence="7" key="2">
    <citation type="submission" date="2020-09" db="EMBL/GenBank/DDBJ databases">
        <authorList>
            <person name="Sun Q."/>
            <person name="Zhou Y."/>
        </authorList>
    </citation>
    <scope>NUCLEOTIDE SEQUENCE</scope>
    <source>
        <strain evidence="7">CGMCC 1.15343</strain>
    </source>
</reference>
<keyword evidence="6" id="KW-0472">Membrane</keyword>
<dbReference type="Proteomes" id="UP000651668">
    <property type="component" value="Unassembled WGS sequence"/>
</dbReference>
<dbReference type="InterPro" id="IPR008166">
    <property type="entry name" value="Glyco_transf_92"/>
</dbReference>
<evidence type="ECO:0000256" key="4">
    <source>
        <dbReference type="ARBA" id="ARBA00022692"/>
    </source>
</evidence>
<keyword evidence="2" id="KW-0328">Glycosyltransferase</keyword>
<evidence type="ECO:0000256" key="2">
    <source>
        <dbReference type="ARBA" id="ARBA00022676"/>
    </source>
</evidence>
<organism evidence="7 8">
    <name type="scientific">Pedobacter quisquiliarum</name>
    <dbReference type="NCBI Taxonomy" id="1834438"/>
    <lineage>
        <taxon>Bacteria</taxon>
        <taxon>Pseudomonadati</taxon>
        <taxon>Bacteroidota</taxon>
        <taxon>Sphingobacteriia</taxon>
        <taxon>Sphingobacteriales</taxon>
        <taxon>Sphingobacteriaceae</taxon>
        <taxon>Pedobacter</taxon>
    </lineage>
</organism>
<evidence type="ECO:0000313" key="8">
    <source>
        <dbReference type="Proteomes" id="UP000651668"/>
    </source>
</evidence>
<dbReference type="Pfam" id="PF01697">
    <property type="entry name" value="Glyco_transf_92"/>
    <property type="match status" value="1"/>
</dbReference>
<evidence type="ECO:0008006" key="9">
    <source>
        <dbReference type="Google" id="ProtNLM"/>
    </source>
</evidence>
<evidence type="ECO:0000256" key="5">
    <source>
        <dbReference type="ARBA" id="ARBA00022989"/>
    </source>
</evidence>
<evidence type="ECO:0000313" key="7">
    <source>
        <dbReference type="EMBL" id="GGC75500.1"/>
    </source>
</evidence>
<keyword evidence="3" id="KW-0808">Transferase</keyword>
<dbReference type="GO" id="GO:0016020">
    <property type="term" value="C:membrane"/>
    <property type="evidence" value="ECO:0007669"/>
    <property type="project" value="UniProtKB-SubCell"/>
</dbReference>
<dbReference type="GO" id="GO:0016757">
    <property type="term" value="F:glycosyltransferase activity"/>
    <property type="evidence" value="ECO:0007669"/>
    <property type="project" value="UniProtKB-KW"/>
</dbReference>
<comment type="caution">
    <text evidence="7">The sequence shown here is derived from an EMBL/GenBank/DDBJ whole genome shotgun (WGS) entry which is preliminary data.</text>
</comment>
<evidence type="ECO:0000256" key="1">
    <source>
        <dbReference type="ARBA" id="ARBA00004167"/>
    </source>
</evidence>
<dbReference type="EMBL" id="BMIL01000013">
    <property type="protein sequence ID" value="GGC75500.1"/>
    <property type="molecule type" value="Genomic_DNA"/>
</dbReference>
<dbReference type="PANTHER" id="PTHR21461:SF69">
    <property type="entry name" value="GLYCOSYLTRANSFERASE FAMILY 92 PROTEIN"/>
    <property type="match status" value="1"/>
</dbReference>
<name>A0A916XIA9_9SPHI</name>
<protein>
    <recommendedName>
        <fullName evidence="9">Glycosyltransferase family 92</fullName>
    </recommendedName>
</protein>
<dbReference type="GO" id="GO:0005737">
    <property type="term" value="C:cytoplasm"/>
    <property type="evidence" value="ECO:0007669"/>
    <property type="project" value="TreeGrafter"/>
</dbReference>
<evidence type="ECO:0000256" key="3">
    <source>
        <dbReference type="ARBA" id="ARBA00022679"/>
    </source>
</evidence>
<proteinExistence type="predicted"/>
<keyword evidence="5" id="KW-1133">Transmembrane helix</keyword>
<reference evidence="7" key="1">
    <citation type="journal article" date="2014" name="Int. J. Syst. Evol. Microbiol.">
        <title>Complete genome sequence of Corynebacterium casei LMG S-19264T (=DSM 44701T), isolated from a smear-ripened cheese.</title>
        <authorList>
            <consortium name="US DOE Joint Genome Institute (JGI-PGF)"/>
            <person name="Walter F."/>
            <person name="Albersmeier A."/>
            <person name="Kalinowski J."/>
            <person name="Ruckert C."/>
        </authorList>
    </citation>
    <scope>NUCLEOTIDE SEQUENCE</scope>
    <source>
        <strain evidence="7">CGMCC 1.15343</strain>
    </source>
</reference>
<sequence length="276" mass="32406">MPKRLYRPLLAFLVKPKYYLSLCCIIKDENRYLKEWINYHLKIGVEHFYIYDNDSAVPVAETLRELGLMQHVTVIPISGPSMQLTAYKNCLNRFGTKSFWIGFIDMDEFLVPKSTNGDMQAFLKDYEAYAGLGVNWLIFGSSGFKNRTDEPQLSRFLMRSDVQFAANSHIKSIVQPKYVKRFQDPHALKYRFGKYCVNENFEQVNTAFSPPSVHKIQLNHYYCRSLEEYEEKMKRGRGDDVNMKRKMDHFYEHDQSSNKVKDTVICDLVARLNDKN</sequence>
<accession>A0A916XIA9</accession>
<gene>
    <name evidence="7" type="ORF">GCM10011387_31530</name>
</gene>
<dbReference type="RefSeq" id="WP_188627906.1">
    <property type="nucleotide sequence ID" value="NZ_BMIL01000013.1"/>
</dbReference>